<feature type="chain" id="PRO_5009601955" description="Metalloprotease" evidence="1">
    <location>
        <begin position="29"/>
        <end position="278"/>
    </location>
</feature>
<dbReference type="OrthoDB" id="4840711at2759"/>
<dbReference type="AlphaFoldDB" id="A0A1G4APE2"/>
<accession>A0A1G4APE2</accession>
<organism evidence="2 3">
    <name type="scientific">Colletotrichum orchidophilum</name>
    <dbReference type="NCBI Taxonomy" id="1209926"/>
    <lineage>
        <taxon>Eukaryota</taxon>
        <taxon>Fungi</taxon>
        <taxon>Dikarya</taxon>
        <taxon>Ascomycota</taxon>
        <taxon>Pezizomycotina</taxon>
        <taxon>Sordariomycetes</taxon>
        <taxon>Hypocreomycetidae</taxon>
        <taxon>Glomerellales</taxon>
        <taxon>Glomerellaceae</taxon>
        <taxon>Colletotrichum</taxon>
    </lineage>
</organism>
<gene>
    <name evidence="2" type="ORF">CORC01_13638</name>
</gene>
<sequence>MWSPAPRGWAFSLSGLLILFALFQSIAAQDLGLSLDKDARDEAQLIVYSSKLTFTQDTGALFSNDELYGLASLAYSQMQTKFDADGIRPQEQPAMMAVMAVEKDVFISSSLKGNGPSLYSYATQHSKPRVVAALDRCQARLQSEKKVPVNEQHRTGAGCAEIFALHQVGRAPSAASDASPQAHNHPPSIRVVAYGKGGQTGVVSPQNPCGGGEVINEAGSLTWGCRQFMADEGITVPRKPGKKVIWTDRQWSREADQHAGRKNNELASWVVLGHIVSS</sequence>
<evidence type="ECO:0000313" key="2">
    <source>
        <dbReference type="EMBL" id="OHE91050.1"/>
    </source>
</evidence>
<evidence type="ECO:0000256" key="1">
    <source>
        <dbReference type="SAM" id="SignalP"/>
    </source>
</evidence>
<dbReference type="GeneID" id="34566764"/>
<dbReference type="RefSeq" id="XP_022468224.1">
    <property type="nucleotide sequence ID" value="XM_022625254.1"/>
</dbReference>
<dbReference type="Proteomes" id="UP000176998">
    <property type="component" value="Unassembled WGS sequence"/>
</dbReference>
<evidence type="ECO:0000313" key="3">
    <source>
        <dbReference type="Proteomes" id="UP000176998"/>
    </source>
</evidence>
<protein>
    <recommendedName>
        <fullName evidence="4">Metalloprotease</fullName>
    </recommendedName>
</protein>
<reference evidence="2 3" key="1">
    <citation type="submission" date="2016-09" db="EMBL/GenBank/DDBJ databases">
        <authorList>
            <person name="Capua I."/>
            <person name="De Benedictis P."/>
            <person name="Joannis T."/>
            <person name="Lombin L.H."/>
            <person name="Cattoli G."/>
        </authorList>
    </citation>
    <scope>NUCLEOTIDE SEQUENCE [LARGE SCALE GENOMIC DNA]</scope>
    <source>
        <strain evidence="2 3">IMI 309357</strain>
    </source>
</reference>
<evidence type="ECO:0008006" key="4">
    <source>
        <dbReference type="Google" id="ProtNLM"/>
    </source>
</evidence>
<keyword evidence="1" id="KW-0732">Signal</keyword>
<dbReference type="EMBL" id="MJBS01000204">
    <property type="protein sequence ID" value="OHE91050.1"/>
    <property type="molecule type" value="Genomic_DNA"/>
</dbReference>
<name>A0A1G4APE2_9PEZI</name>
<feature type="signal peptide" evidence="1">
    <location>
        <begin position="1"/>
        <end position="28"/>
    </location>
</feature>
<keyword evidence="3" id="KW-1185">Reference proteome</keyword>
<comment type="caution">
    <text evidence="2">The sequence shown here is derived from an EMBL/GenBank/DDBJ whole genome shotgun (WGS) entry which is preliminary data.</text>
</comment>
<proteinExistence type="predicted"/>